<dbReference type="InterPro" id="IPR009078">
    <property type="entry name" value="Ferritin-like_SF"/>
</dbReference>
<dbReference type="EMBL" id="JAIQCJ010001316">
    <property type="protein sequence ID" value="KAJ8791106.1"/>
    <property type="molecule type" value="Genomic_DNA"/>
</dbReference>
<evidence type="ECO:0000313" key="6">
    <source>
        <dbReference type="EMBL" id="KAJ8791106.1"/>
    </source>
</evidence>
<dbReference type="SUPFAM" id="SSF47240">
    <property type="entry name" value="Ferritin-like"/>
    <property type="match status" value="1"/>
</dbReference>
<comment type="function">
    <text evidence="3">Stores iron in a soluble, non-toxic, readily available form. Important for iron homeostasis. Iron is taken up in the ferrous form and deposited as ferric hydroxides after oxidation. Also plays a role in delivery of iron to cells. Mediates iron uptake in capsule cells of the developing kidney. Delivery to lysosomes by the cargo receptor NCOA4 for autophagic degradation and release or iron.</text>
</comment>
<evidence type="ECO:0000256" key="5">
    <source>
        <dbReference type="PIRSR" id="PIRSR601519-1"/>
    </source>
</evidence>
<dbReference type="AlphaFoldDB" id="A0AB34HJD3"/>
<evidence type="ECO:0000313" key="7">
    <source>
        <dbReference type="Proteomes" id="UP001159641"/>
    </source>
</evidence>
<dbReference type="GO" id="GO:0006826">
    <property type="term" value="P:iron ion transport"/>
    <property type="evidence" value="ECO:0007669"/>
    <property type="project" value="InterPro"/>
</dbReference>
<keyword evidence="5" id="KW-0479">Metal-binding</keyword>
<evidence type="ECO:0000256" key="4">
    <source>
        <dbReference type="ARBA" id="ARBA00047045"/>
    </source>
</evidence>
<evidence type="ECO:0000256" key="2">
    <source>
        <dbReference type="ARBA" id="ARBA00044942"/>
    </source>
</evidence>
<comment type="caution">
    <text evidence="6">The sequence shown here is derived from an EMBL/GenBank/DDBJ whole genome shotgun (WGS) entry which is preliminary data.</text>
</comment>
<gene>
    <name evidence="6" type="ORF">J1605_020907</name>
</gene>
<dbReference type="PANTHER" id="PTHR11431">
    <property type="entry name" value="FERRITIN"/>
    <property type="match status" value="1"/>
</dbReference>
<dbReference type="GO" id="GO:0006879">
    <property type="term" value="P:intracellular iron ion homeostasis"/>
    <property type="evidence" value="ECO:0007669"/>
    <property type="project" value="InterPro"/>
</dbReference>
<dbReference type="GO" id="GO:0044754">
    <property type="term" value="C:autolysosome"/>
    <property type="evidence" value="ECO:0007669"/>
    <property type="project" value="UniProtKB-SubCell"/>
</dbReference>
<organism evidence="6 7">
    <name type="scientific">Eschrichtius robustus</name>
    <name type="common">California gray whale</name>
    <name type="synonym">Eschrichtius gibbosus</name>
    <dbReference type="NCBI Taxonomy" id="9764"/>
    <lineage>
        <taxon>Eukaryota</taxon>
        <taxon>Metazoa</taxon>
        <taxon>Chordata</taxon>
        <taxon>Craniata</taxon>
        <taxon>Vertebrata</taxon>
        <taxon>Euteleostomi</taxon>
        <taxon>Mammalia</taxon>
        <taxon>Eutheria</taxon>
        <taxon>Laurasiatheria</taxon>
        <taxon>Artiodactyla</taxon>
        <taxon>Whippomorpha</taxon>
        <taxon>Cetacea</taxon>
        <taxon>Mysticeti</taxon>
        <taxon>Eschrichtiidae</taxon>
        <taxon>Eschrichtius</taxon>
    </lineage>
</organism>
<dbReference type="GO" id="GO:0008199">
    <property type="term" value="F:ferric iron binding"/>
    <property type="evidence" value="ECO:0007669"/>
    <property type="project" value="InterPro"/>
</dbReference>
<comment type="subunit">
    <text evidence="4">Oligomer of 24 subunits. There are two types of subunits: L (light) chain and H (heavy) chain. The major chain can be light or heavy, depending on the species and tissue type. The functional molecule forms a roughly spherical shell with a diameter of 12 nm and contains a central cavity into which the insoluble mineral iron core is deposited. Interacts with NCOA4.</text>
</comment>
<keyword evidence="7" id="KW-1185">Reference proteome</keyword>
<dbReference type="Gene3D" id="1.20.1260.10">
    <property type="match status" value="2"/>
</dbReference>
<name>A0AB34HJD3_ESCRO</name>
<reference evidence="6 7" key="1">
    <citation type="submission" date="2022-11" db="EMBL/GenBank/DDBJ databases">
        <title>Whole genome sequence of Eschrichtius robustus ER-17-0199.</title>
        <authorList>
            <person name="Bruniche-Olsen A."/>
            <person name="Black A.N."/>
            <person name="Fields C.J."/>
            <person name="Walden K."/>
            <person name="Dewoody J.A."/>
        </authorList>
    </citation>
    <scope>NUCLEOTIDE SEQUENCE [LARGE SCALE GENOMIC DNA]</scope>
    <source>
        <strain evidence="6">ER-17-0199</strain>
        <tissue evidence="6">Blubber</tissue>
    </source>
</reference>
<dbReference type="InterPro" id="IPR001519">
    <property type="entry name" value="Ferritin"/>
</dbReference>
<sequence>MHQQAPCTYLSLGIYFGHNDAAREDVGHFFSKLSGEKMQKPFQREGGKTADTLEATAVMEKHLNQALLDLHALGSACADSQLSDFRESRLGGEQVKLIKKMATT</sequence>
<evidence type="ECO:0000256" key="1">
    <source>
        <dbReference type="ARBA" id="ARBA00040044"/>
    </source>
</evidence>
<protein>
    <recommendedName>
        <fullName evidence="1">Ferritin light chain</fullName>
    </recommendedName>
</protein>
<dbReference type="InterPro" id="IPR012347">
    <property type="entry name" value="Ferritin-like"/>
</dbReference>
<comment type="subcellular location">
    <subcellularLocation>
        <location evidence="2">Autolysosome</location>
    </subcellularLocation>
</comment>
<feature type="binding site" evidence="5">
    <location>
        <position position="94"/>
    </location>
    <ligand>
        <name>Fe cation</name>
        <dbReference type="ChEBI" id="CHEBI:24875"/>
        <label>1</label>
    </ligand>
</feature>
<accession>A0AB34HJD3</accession>
<keyword evidence="5" id="KW-0408">Iron</keyword>
<feature type="binding site" evidence="5">
    <location>
        <position position="60"/>
    </location>
    <ligand>
        <name>Fe cation</name>
        <dbReference type="ChEBI" id="CHEBI:24875"/>
        <label>1</label>
    </ligand>
</feature>
<dbReference type="GO" id="GO:0008198">
    <property type="term" value="F:ferrous iron binding"/>
    <property type="evidence" value="ECO:0007669"/>
    <property type="project" value="TreeGrafter"/>
</dbReference>
<dbReference type="PANTHER" id="PTHR11431:SF47">
    <property type="entry name" value="FERRITIN LIGHT CHAIN"/>
    <property type="match status" value="1"/>
</dbReference>
<proteinExistence type="predicted"/>
<dbReference type="Proteomes" id="UP001159641">
    <property type="component" value="Unassembled WGS sequence"/>
</dbReference>
<evidence type="ECO:0000256" key="3">
    <source>
        <dbReference type="ARBA" id="ARBA00045578"/>
    </source>
</evidence>